<name>A0A0M0KE55_9BACI</name>
<dbReference type="AlphaFoldDB" id="A0A0M0KE55"/>
<dbReference type="InterPro" id="IPR051311">
    <property type="entry name" value="DedA_domain"/>
</dbReference>
<feature type="transmembrane region" description="Helical" evidence="2">
    <location>
        <begin position="12"/>
        <end position="39"/>
    </location>
</feature>
<keyword evidence="2" id="KW-0812">Transmembrane</keyword>
<sequence>MEHEMGYMISHYGYWGIIALFVGGMIGLPIPDEVILVFVGYQIHRGNMFFLYAYISAVFGTFIGISISYWIGRLLGMSFLQKIGPKVGLNEKRIEKAHTYFNRWGPVVLFVGYFIPGVRYITAYLAGISKMDGKKFIIYAYSGAMCWVLVFLLIGRELGRGWEQMSSYIHYPLIIFLALLSLGIGLFWYYKQQKRVYK</sequence>
<evidence type="ECO:0000313" key="4">
    <source>
        <dbReference type="EMBL" id="KOO37120.1"/>
    </source>
</evidence>
<evidence type="ECO:0000256" key="1">
    <source>
        <dbReference type="ARBA" id="ARBA00010792"/>
    </source>
</evidence>
<proteinExistence type="inferred from homology"/>
<dbReference type="InterPro" id="IPR032816">
    <property type="entry name" value="VTT_dom"/>
</dbReference>
<keyword evidence="2" id="KW-1133">Transmembrane helix</keyword>
<keyword evidence="5" id="KW-1185">Reference proteome</keyword>
<dbReference type="OrthoDB" id="9782291at2"/>
<evidence type="ECO:0000259" key="3">
    <source>
        <dbReference type="Pfam" id="PF09335"/>
    </source>
</evidence>
<feature type="transmembrane region" description="Helical" evidence="2">
    <location>
        <begin position="168"/>
        <end position="190"/>
    </location>
</feature>
<feature type="transmembrane region" description="Helical" evidence="2">
    <location>
        <begin position="51"/>
        <end position="71"/>
    </location>
</feature>
<evidence type="ECO:0000313" key="5">
    <source>
        <dbReference type="Proteomes" id="UP000037558"/>
    </source>
</evidence>
<dbReference type="EMBL" id="LILC01000037">
    <property type="protein sequence ID" value="KOO37120.1"/>
    <property type="molecule type" value="Genomic_DNA"/>
</dbReference>
<feature type="transmembrane region" description="Helical" evidence="2">
    <location>
        <begin position="107"/>
        <end position="126"/>
    </location>
</feature>
<dbReference type="RefSeq" id="WP_053403549.1">
    <property type="nucleotide sequence ID" value="NZ_JAUKEN010000003.1"/>
</dbReference>
<dbReference type="PANTHER" id="PTHR42709:SF9">
    <property type="entry name" value="ALKALINE PHOSPHATASE LIKE PROTEIN"/>
    <property type="match status" value="1"/>
</dbReference>
<feature type="domain" description="VTT" evidence="3">
    <location>
        <begin position="30"/>
        <end position="156"/>
    </location>
</feature>
<organism evidence="4 5">
    <name type="scientific">Priestia koreensis</name>
    <dbReference type="NCBI Taxonomy" id="284581"/>
    <lineage>
        <taxon>Bacteria</taxon>
        <taxon>Bacillati</taxon>
        <taxon>Bacillota</taxon>
        <taxon>Bacilli</taxon>
        <taxon>Bacillales</taxon>
        <taxon>Bacillaceae</taxon>
        <taxon>Priestia</taxon>
    </lineage>
</organism>
<feature type="transmembrane region" description="Helical" evidence="2">
    <location>
        <begin position="138"/>
        <end position="156"/>
    </location>
</feature>
<accession>A0A0M0KE55</accession>
<reference evidence="5" key="1">
    <citation type="submission" date="2015-08" db="EMBL/GenBank/DDBJ databases">
        <title>Fjat-14210 dsm16467.</title>
        <authorList>
            <person name="Liu B."/>
            <person name="Wang J."/>
            <person name="Zhu Y."/>
            <person name="Liu G."/>
            <person name="Chen Q."/>
            <person name="Chen Z."/>
            <person name="Lan J."/>
            <person name="Che J."/>
            <person name="Ge C."/>
            <person name="Shi H."/>
            <person name="Pan Z."/>
            <person name="Liu X."/>
        </authorList>
    </citation>
    <scope>NUCLEOTIDE SEQUENCE [LARGE SCALE GENOMIC DNA]</scope>
    <source>
        <strain evidence="5">DSM 16467</strain>
    </source>
</reference>
<dbReference type="PANTHER" id="PTHR42709">
    <property type="entry name" value="ALKALINE PHOSPHATASE LIKE PROTEIN"/>
    <property type="match status" value="1"/>
</dbReference>
<dbReference type="PATRIC" id="fig|284581.3.peg.3202"/>
<dbReference type="Pfam" id="PF09335">
    <property type="entry name" value="VTT_dom"/>
    <property type="match status" value="1"/>
</dbReference>
<dbReference type="GO" id="GO:0005886">
    <property type="term" value="C:plasma membrane"/>
    <property type="evidence" value="ECO:0007669"/>
    <property type="project" value="TreeGrafter"/>
</dbReference>
<keyword evidence="2" id="KW-0472">Membrane</keyword>
<comment type="similarity">
    <text evidence="1">Belongs to the DedA family.</text>
</comment>
<dbReference type="Proteomes" id="UP000037558">
    <property type="component" value="Unassembled WGS sequence"/>
</dbReference>
<comment type="caution">
    <text evidence="4">The sequence shown here is derived from an EMBL/GenBank/DDBJ whole genome shotgun (WGS) entry which is preliminary data.</text>
</comment>
<protein>
    <recommendedName>
        <fullName evidence="3">VTT domain-containing protein</fullName>
    </recommendedName>
</protein>
<evidence type="ECO:0000256" key="2">
    <source>
        <dbReference type="SAM" id="Phobius"/>
    </source>
</evidence>
<gene>
    <name evidence="4" type="ORF">AMD01_21775</name>
</gene>